<proteinExistence type="predicted"/>
<dbReference type="PANTHER" id="PTHR43135">
    <property type="entry name" value="ALPHA-D-RIBOSE 1-METHYLPHOSPHONATE 5-TRIPHOSPHATE DIPHOSPHATASE"/>
    <property type="match status" value="1"/>
</dbReference>
<reference evidence="2 3" key="1">
    <citation type="submission" date="2019-11" db="EMBL/GenBank/DDBJ databases">
        <title>Nocardia sp. nov. CT2-14 isolated from soil.</title>
        <authorList>
            <person name="Kanchanasin P."/>
            <person name="Tanasupawat S."/>
            <person name="Yuki M."/>
            <person name="Kudo T."/>
        </authorList>
    </citation>
    <scope>NUCLEOTIDE SEQUENCE [LARGE SCALE GENOMIC DNA]</scope>
    <source>
        <strain evidence="2 3">CT2-14</strain>
    </source>
</reference>
<protein>
    <submittedName>
        <fullName evidence="2">Amidohydrolase family protein</fullName>
    </submittedName>
</protein>
<dbReference type="Gene3D" id="1.20.58.520">
    <property type="entry name" value="Amidohydrolase"/>
    <property type="match status" value="1"/>
</dbReference>
<dbReference type="Proteomes" id="UP000432464">
    <property type="component" value="Unassembled WGS sequence"/>
</dbReference>
<dbReference type="InterPro" id="IPR051781">
    <property type="entry name" value="Metallo-dep_Hydrolase"/>
</dbReference>
<feature type="domain" description="Amidohydrolase-related" evidence="1">
    <location>
        <begin position="51"/>
        <end position="353"/>
    </location>
</feature>
<dbReference type="InterPro" id="IPR011059">
    <property type="entry name" value="Metal-dep_hydrolase_composite"/>
</dbReference>
<evidence type="ECO:0000259" key="1">
    <source>
        <dbReference type="Pfam" id="PF01979"/>
    </source>
</evidence>
<dbReference type="SUPFAM" id="SSF51556">
    <property type="entry name" value="Metallo-dependent hydrolases"/>
    <property type="match status" value="1"/>
</dbReference>
<dbReference type="InterPro" id="IPR006680">
    <property type="entry name" value="Amidohydro-rel"/>
</dbReference>
<evidence type="ECO:0000313" key="2">
    <source>
        <dbReference type="EMBL" id="MTE16285.1"/>
    </source>
</evidence>
<dbReference type="PANTHER" id="PTHR43135:SF3">
    <property type="entry name" value="ALPHA-D-RIBOSE 1-METHYLPHOSPHONATE 5-TRIPHOSPHATE DIPHOSPHATASE"/>
    <property type="match status" value="1"/>
</dbReference>
<name>A0A6I3L6Z9_9NOCA</name>
<gene>
    <name evidence="2" type="ORF">GLP40_26400</name>
</gene>
<dbReference type="InterPro" id="IPR032466">
    <property type="entry name" value="Metal_Hydrolase"/>
</dbReference>
<keyword evidence="2" id="KW-0378">Hydrolase</keyword>
<evidence type="ECO:0000313" key="3">
    <source>
        <dbReference type="Proteomes" id="UP000432464"/>
    </source>
</evidence>
<organism evidence="2 3">
    <name type="scientific">Nocardia aurantiaca</name>
    <dbReference type="NCBI Taxonomy" id="2675850"/>
    <lineage>
        <taxon>Bacteria</taxon>
        <taxon>Bacillati</taxon>
        <taxon>Actinomycetota</taxon>
        <taxon>Actinomycetes</taxon>
        <taxon>Mycobacteriales</taxon>
        <taxon>Nocardiaceae</taxon>
        <taxon>Nocardia</taxon>
    </lineage>
</organism>
<accession>A0A6I3L6Z9</accession>
<keyword evidence="3" id="KW-1185">Reference proteome</keyword>
<comment type="caution">
    <text evidence="2">The sequence shown here is derived from an EMBL/GenBank/DDBJ whole genome shotgun (WGS) entry which is preliminary data.</text>
</comment>
<dbReference type="Gene3D" id="3.30.110.90">
    <property type="entry name" value="Amidohydrolase"/>
    <property type="match status" value="1"/>
</dbReference>
<dbReference type="Gene3D" id="2.30.40.10">
    <property type="entry name" value="Urease, subunit C, domain 1"/>
    <property type="match status" value="1"/>
</dbReference>
<dbReference type="Gene3D" id="3.40.50.10910">
    <property type="entry name" value="Amidohydrolase"/>
    <property type="match status" value="1"/>
</dbReference>
<dbReference type="AlphaFoldDB" id="A0A6I3L6Z9"/>
<dbReference type="Pfam" id="PF01979">
    <property type="entry name" value="Amidohydro_1"/>
    <property type="match status" value="1"/>
</dbReference>
<dbReference type="EMBL" id="WMBB01000014">
    <property type="protein sequence ID" value="MTE16285.1"/>
    <property type="molecule type" value="Genomic_DNA"/>
</dbReference>
<dbReference type="SUPFAM" id="SSF51338">
    <property type="entry name" value="Composite domain of metallo-dependent hydrolases"/>
    <property type="match status" value="1"/>
</dbReference>
<dbReference type="GO" id="GO:0016810">
    <property type="term" value="F:hydrolase activity, acting on carbon-nitrogen (but not peptide) bonds"/>
    <property type="evidence" value="ECO:0007669"/>
    <property type="project" value="InterPro"/>
</dbReference>
<sequence length="364" mass="37204">MQGIASRKFALRNVRVFDGREIGDPTTVVIDGSVIGVDAAGAEVVDAGGAVLVPGFIDAHVHLDDVETLDVYAAHGVTTALDMGALSPELVAAQRDRIGTASMRSAGLPIVGSADAHANVPGIDGIPAVSGPEDAEAAVALRLAGGSDYIKILFEATDEGLDPAIMKAVVVAAHAHRVKVVVHATSPEAYATAVDAGVDVLTHVPLGARLSESEIGRMAVEQMVVVPTLTMMEGCAESFGVGAMFAASLQSVGALHTTGVPILAGSDANATPGVPFHPAHGASLHHELELLVRAGLSTVEALNAATMLPARHFGLTDRGTIAPGLRADLVLLDGDPVADIRATRAIRGIWCGGVEYVRPEHVGG</sequence>